<keyword evidence="3 9" id="KW-0378">Hydrolase</keyword>
<keyword evidence="2 9" id="KW-0547">Nucleotide-binding</keyword>
<dbReference type="PROSITE" id="PS00039">
    <property type="entry name" value="DEAD_ATP_HELICASE"/>
    <property type="match status" value="1"/>
</dbReference>
<feature type="compositionally biased region" description="Basic and acidic residues" evidence="10">
    <location>
        <begin position="63"/>
        <end position="82"/>
    </location>
</feature>
<evidence type="ECO:0000256" key="8">
    <source>
        <dbReference type="ARBA" id="ARBA00047984"/>
    </source>
</evidence>
<organism evidence="13 14">
    <name type="scientific">Diacronema lutheri</name>
    <name type="common">Unicellular marine alga</name>
    <name type="synonym">Monochrysis lutheri</name>
    <dbReference type="NCBI Taxonomy" id="2081491"/>
    <lineage>
        <taxon>Eukaryota</taxon>
        <taxon>Haptista</taxon>
        <taxon>Haptophyta</taxon>
        <taxon>Pavlovophyceae</taxon>
        <taxon>Pavlovales</taxon>
        <taxon>Pavlovaceae</taxon>
        <taxon>Diacronema</taxon>
    </lineage>
</organism>
<dbReference type="PANTHER" id="PTHR47959">
    <property type="entry name" value="ATP-DEPENDENT RNA HELICASE RHLE-RELATED"/>
    <property type="match status" value="1"/>
</dbReference>
<evidence type="ECO:0000256" key="5">
    <source>
        <dbReference type="ARBA" id="ARBA00022840"/>
    </source>
</evidence>
<dbReference type="InterPro" id="IPR011545">
    <property type="entry name" value="DEAD/DEAH_box_helicase_dom"/>
</dbReference>
<evidence type="ECO:0000256" key="2">
    <source>
        <dbReference type="ARBA" id="ARBA00022741"/>
    </source>
</evidence>
<dbReference type="EMBL" id="JAGTXO010000049">
    <property type="protein sequence ID" value="KAG8458649.1"/>
    <property type="molecule type" value="Genomic_DNA"/>
</dbReference>
<evidence type="ECO:0000313" key="14">
    <source>
        <dbReference type="Proteomes" id="UP000751190"/>
    </source>
</evidence>
<dbReference type="CDD" id="cd17957">
    <property type="entry name" value="DEADc_DDX52"/>
    <property type="match status" value="1"/>
</dbReference>
<evidence type="ECO:0000256" key="1">
    <source>
        <dbReference type="ARBA" id="ARBA00012552"/>
    </source>
</evidence>
<dbReference type="Pfam" id="PF00270">
    <property type="entry name" value="DEAD"/>
    <property type="match status" value="1"/>
</dbReference>
<evidence type="ECO:0000256" key="6">
    <source>
        <dbReference type="ARBA" id="ARBA00022884"/>
    </source>
</evidence>
<dbReference type="InterPro" id="IPR027417">
    <property type="entry name" value="P-loop_NTPase"/>
</dbReference>
<dbReference type="Gene3D" id="3.40.50.300">
    <property type="entry name" value="P-loop containing nucleotide triphosphate hydrolases"/>
    <property type="match status" value="2"/>
</dbReference>
<comment type="similarity">
    <text evidence="7">Belongs to the DEAD box helicase family. DDX52/ROK1 subfamily.</text>
</comment>
<evidence type="ECO:0000259" key="11">
    <source>
        <dbReference type="PROSITE" id="PS51192"/>
    </source>
</evidence>
<keyword evidence="5 9" id="KW-0067">ATP-binding</keyword>
<dbReference type="SMART" id="SM00490">
    <property type="entry name" value="HELICc"/>
    <property type="match status" value="1"/>
</dbReference>
<dbReference type="GO" id="GO:0030490">
    <property type="term" value="P:maturation of SSU-rRNA"/>
    <property type="evidence" value="ECO:0007669"/>
    <property type="project" value="InterPro"/>
</dbReference>
<dbReference type="GO" id="GO:0003724">
    <property type="term" value="F:RNA helicase activity"/>
    <property type="evidence" value="ECO:0007669"/>
    <property type="project" value="UniProtKB-EC"/>
</dbReference>
<protein>
    <recommendedName>
        <fullName evidence="1">RNA helicase</fullName>
        <ecNumber evidence="1">3.6.4.13</ecNumber>
    </recommendedName>
</protein>
<dbReference type="CDD" id="cd18787">
    <property type="entry name" value="SF2_C_DEAD"/>
    <property type="match status" value="1"/>
</dbReference>
<evidence type="ECO:0000313" key="13">
    <source>
        <dbReference type="EMBL" id="KAG8458649.1"/>
    </source>
</evidence>
<sequence length="524" mass="56731">MLQEHFRSLTAGARFKRERQPAERALGKGAGPAVEPVAPSAIAPLDFFGDAPAQAPPAKRHVRAADAADADERTREKADGEAGPRGTTSASDELGVRLRAAQQLRRAHRIRVSEGAPPPIETAAELGSALGVRAFLVRNALGAGYDKLTPVQMQAIPALCAGRDLLACAPTGSGKTAAYALPLLARLKAPARNGVRGLVVAPTRELAQQIHRELERLGEGPRFGIRVLAKPAAARGKERPTSWRSVDILVSTPLRLVHLLSAARLSLATVAMLVLDEADRLLELGFVEQVDEVLAACSSTAIVRAMFSATIPPAVDTLARSVLREPLALHIGERNAAAHEVEQSLVYVGREEGKLLALQTMIREGLSPPVLIFVQSKERALELFRYLVFANISVDVIHADRSAAQREAVVTALRSGRVWVLVTTELMARGIDFKGVSLIINYDMPQTTQSYIHRVGRTGRAGRKGRAVTFFTDADVEFVRPVAHVIQASGSSVPDWLLHVKPPRKGRRKQLAQKPVSRKRILRE</sequence>
<dbReference type="AlphaFoldDB" id="A0A8J6C2P7"/>
<dbReference type="SMART" id="SM00487">
    <property type="entry name" value="DEXDc"/>
    <property type="match status" value="1"/>
</dbReference>
<reference evidence="13" key="1">
    <citation type="submission" date="2021-05" db="EMBL/GenBank/DDBJ databases">
        <title>The genome of the haptophyte Pavlova lutheri (Diacronema luteri, Pavlovales) - a model for lipid biosynthesis in eukaryotic algae.</title>
        <authorList>
            <person name="Hulatt C.J."/>
            <person name="Posewitz M.C."/>
        </authorList>
    </citation>
    <scope>NUCLEOTIDE SEQUENCE</scope>
    <source>
        <strain evidence="13">NIVA-4/92</strain>
    </source>
</reference>
<dbReference type="Proteomes" id="UP000751190">
    <property type="component" value="Unassembled WGS sequence"/>
</dbReference>
<dbReference type="EC" id="3.6.4.13" evidence="1"/>
<dbReference type="InterPro" id="IPR001650">
    <property type="entry name" value="Helicase_C-like"/>
</dbReference>
<dbReference type="InterPro" id="IPR044764">
    <property type="entry name" value="DDX52/Rok1_DEADc"/>
</dbReference>
<keyword evidence="6" id="KW-0694">RNA-binding</keyword>
<dbReference type="PROSITE" id="PS51192">
    <property type="entry name" value="HELICASE_ATP_BIND_1"/>
    <property type="match status" value="1"/>
</dbReference>
<evidence type="ECO:0000259" key="12">
    <source>
        <dbReference type="PROSITE" id="PS51194"/>
    </source>
</evidence>
<evidence type="ECO:0000256" key="7">
    <source>
        <dbReference type="ARBA" id="ARBA00024355"/>
    </source>
</evidence>
<keyword evidence="4 9" id="KW-0347">Helicase</keyword>
<evidence type="ECO:0000256" key="4">
    <source>
        <dbReference type="ARBA" id="ARBA00022806"/>
    </source>
</evidence>
<dbReference type="PROSITE" id="PS51194">
    <property type="entry name" value="HELICASE_CTER"/>
    <property type="match status" value="1"/>
</dbReference>
<name>A0A8J6C2P7_DIALT</name>
<proteinExistence type="inferred from homology"/>
<feature type="domain" description="Helicase C-terminal" evidence="12">
    <location>
        <begin position="340"/>
        <end position="501"/>
    </location>
</feature>
<accession>A0A8J6C2P7</accession>
<dbReference type="Pfam" id="PF00271">
    <property type="entry name" value="Helicase_C"/>
    <property type="match status" value="1"/>
</dbReference>
<evidence type="ECO:0000256" key="10">
    <source>
        <dbReference type="SAM" id="MobiDB-lite"/>
    </source>
</evidence>
<evidence type="ECO:0000256" key="3">
    <source>
        <dbReference type="ARBA" id="ARBA00022801"/>
    </source>
</evidence>
<dbReference type="OMA" id="EMAHSIM"/>
<dbReference type="GO" id="GO:0003723">
    <property type="term" value="F:RNA binding"/>
    <property type="evidence" value="ECO:0007669"/>
    <property type="project" value="UniProtKB-KW"/>
</dbReference>
<feature type="region of interest" description="Disordered" evidence="10">
    <location>
        <begin position="1"/>
        <end position="93"/>
    </location>
</feature>
<dbReference type="OrthoDB" id="360161at2759"/>
<dbReference type="GO" id="GO:0005829">
    <property type="term" value="C:cytosol"/>
    <property type="evidence" value="ECO:0007669"/>
    <property type="project" value="TreeGrafter"/>
</dbReference>
<dbReference type="InterPro" id="IPR050079">
    <property type="entry name" value="DEAD_box_RNA_helicase"/>
</dbReference>
<evidence type="ECO:0000256" key="9">
    <source>
        <dbReference type="RuleBase" id="RU000492"/>
    </source>
</evidence>
<dbReference type="InterPro" id="IPR000629">
    <property type="entry name" value="RNA-helicase_DEAD-box_CS"/>
</dbReference>
<dbReference type="GO" id="GO:0005524">
    <property type="term" value="F:ATP binding"/>
    <property type="evidence" value="ECO:0007669"/>
    <property type="project" value="UniProtKB-KW"/>
</dbReference>
<dbReference type="GO" id="GO:0016787">
    <property type="term" value="F:hydrolase activity"/>
    <property type="evidence" value="ECO:0007669"/>
    <property type="project" value="UniProtKB-KW"/>
</dbReference>
<dbReference type="PANTHER" id="PTHR47959:SF15">
    <property type="entry name" value="RNA HELICASE"/>
    <property type="match status" value="1"/>
</dbReference>
<dbReference type="InterPro" id="IPR014001">
    <property type="entry name" value="Helicase_ATP-bd"/>
</dbReference>
<dbReference type="SUPFAM" id="SSF52540">
    <property type="entry name" value="P-loop containing nucleoside triphosphate hydrolases"/>
    <property type="match status" value="1"/>
</dbReference>
<comment type="catalytic activity">
    <reaction evidence="8">
        <text>ATP + H2O = ADP + phosphate + H(+)</text>
        <dbReference type="Rhea" id="RHEA:13065"/>
        <dbReference type="ChEBI" id="CHEBI:15377"/>
        <dbReference type="ChEBI" id="CHEBI:15378"/>
        <dbReference type="ChEBI" id="CHEBI:30616"/>
        <dbReference type="ChEBI" id="CHEBI:43474"/>
        <dbReference type="ChEBI" id="CHEBI:456216"/>
        <dbReference type="EC" id="3.6.4.13"/>
    </reaction>
</comment>
<gene>
    <name evidence="13" type="ORF">KFE25_008446</name>
</gene>
<comment type="caution">
    <text evidence="13">The sequence shown here is derived from an EMBL/GenBank/DDBJ whole genome shotgun (WGS) entry which is preliminary data.</text>
</comment>
<feature type="domain" description="Helicase ATP-binding" evidence="11">
    <location>
        <begin position="156"/>
        <end position="329"/>
    </location>
</feature>
<keyword evidence="14" id="KW-1185">Reference proteome</keyword>